<sequence length="461" mass="51669">MSEIDGFERVPSHLWRYAKDQAFLGEAAQETKRFLEELALDGSIDVHLVQARAKTLASYTDKSLKRKKDGTARYADPSTQIHDCVAARVIVYTLRARNDLAELIVTRCDWRERRNPGDFKHNGYDSEHIVISGIRDSEVRRRYKALTDYLGKYQALEIQLRSVAGHAWAEYEHDIRYKSGAYRELADDDRGLVDKYFIEAGGMRRYMDEIFDKIEELIRPHGAVPTDESVIDLDEPSPETLNSNPLDAAALGALIANRFPGDEPGDSLLQALILDQLSALEVTTIGQLEAALSDIEEGHVAKLMDYPTTTTGLRKLDDELLAIFRDRYVETAEGEDRQQLLRLRLRRVRGRFTIYSLEGLEETQRPVAAARAVRDLAKFVAEREGLAAATVTGAVGMSPDDITPGYFPKEVSTSAGSVYVATNLTRSYAEDLMRQLLSRVPGSGIRIRRAGDLLFETPSKG</sequence>
<keyword evidence="3" id="KW-1185">Reference proteome</keyword>
<dbReference type="Pfam" id="PF04607">
    <property type="entry name" value="RelA_SpoT"/>
    <property type="match status" value="1"/>
</dbReference>
<dbReference type="RefSeq" id="WP_345733361.1">
    <property type="nucleotide sequence ID" value="NZ_BAAAYN010000066.1"/>
</dbReference>
<dbReference type="SUPFAM" id="SSF81301">
    <property type="entry name" value="Nucleotidyltransferase"/>
    <property type="match status" value="1"/>
</dbReference>
<evidence type="ECO:0000259" key="1">
    <source>
        <dbReference type="SMART" id="SM00954"/>
    </source>
</evidence>
<reference evidence="3" key="1">
    <citation type="journal article" date="2019" name="Int. J. Syst. Evol. Microbiol.">
        <title>The Global Catalogue of Microorganisms (GCM) 10K type strain sequencing project: providing services to taxonomists for standard genome sequencing and annotation.</title>
        <authorList>
            <consortium name="The Broad Institute Genomics Platform"/>
            <consortium name="The Broad Institute Genome Sequencing Center for Infectious Disease"/>
            <person name="Wu L."/>
            <person name="Ma J."/>
        </authorList>
    </citation>
    <scope>NUCLEOTIDE SEQUENCE [LARGE SCALE GENOMIC DNA]</scope>
    <source>
        <strain evidence="3">JCM 9458</strain>
    </source>
</reference>
<dbReference type="EMBL" id="BAAAYN010000066">
    <property type="protein sequence ID" value="GAA3397526.1"/>
    <property type="molecule type" value="Genomic_DNA"/>
</dbReference>
<gene>
    <name evidence="2" type="ORF">GCM10020369_78070</name>
</gene>
<accession>A0ABP6TAI9</accession>
<proteinExistence type="predicted"/>
<name>A0ABP6TAI9_9ACTN</name>
<dbReference type="SMART" id="SM00954">
    <property type="entry name" value="RelA_SpoT"/>
    <property type="match status" value="1"/>
</dbReference>
<comment type="caution">
    <text evidence="2">The sequence shown here is derived from an EMBL/GenBank/DDBJ whole genome shotgun (WGS) entry which is preliminary data.</text>
</comment>
<dbReference type="PANTHER" id="PTHR41773">
    <property type="entry name" value="GTP PYROPHOSPHATASE-RELATED"/>
    <property type="match status" value="1"/>
</dbReference>
<dbReference type="CDD" id="cd05399">
    <property type="entry name" value="NT_Rel-Spo_like"/>
    <property type="match status" value="1"/>
</dbReference>
<protein>
    <recommendedName>
        <fullName evidence="1">RelA/SpoT domain-containing protein</fullName>
    </recommendedName>
</protein>
<dbReference type="Gene3D" id="3.30.460.10">
    <property type="entry name" value="Beta Polymerase, domain 2"/>
    <property type="match status" value="1"/>
</dbReference>
<evidence type="ECO:0000313" key="2">
    <source>
        <dbReference type="EMBL" id="GAA3397526.1"/>
    </source>
</evidence>
<organism evidence="2 3">
    <name type="scientific">Cryptosporangium minutisporangium</name>
    <dbReference type="NCBI Taxonomy" id="113569"/>
    <lineage>
        <taxon>Bacteria</taxon>
        <taxon>Bacillati</taxon>
        <taxon>Actinomycetota</taxon>
        <taxon>Actinomycetes</taxon>
        <taxon>Cryptosporangiales</taxon>
        <taxon>Cryptosporangiaceae</taxon>
        <taxon>Cryptosporangium</taxon>
    </lineage>
</organism>
<evidence type="ECO:0000313" key="3">
    <source>
        <dbReference type="Proteomes" id="UP001501676"/>
    </source>
</evidence>
<dbReference type="Proteomes" id="UP001501676">
    <property type="component" value="Unassembled WGS sequence"/>
</dbReference>
<feature type="domain" description="RelA/SpoT" evidence="1">
    <location>
        <begin position="51"/>
        <end position="183"/>
    </location>
</feature>
<dbReference type="InterPro" id="IPR007685">
    <property type="entry name" value="RelA_SpoT"/>
</dbReference>
<dbReference type="PANTHER" id="PTHR41773:SF1">
    <property type="entry name" value="RELA_SPOT DOMAIN-CONTAINING PROTEIN"/>
    <property type="match status" value="1"/>
</dbReference>
<dbReference type="InterPro" id="IPR043519">
    <property type="entry name" value="NT_sf"/>
</dbReference>